<dbReference type="Proteomes" id="UP000036681">
    <property type="component" value="Unplaced"/>
</dbReference>
<dbReference type="AlphaFoldDB" id="A0A0M3IMK7"/>
<reference evidence="2" key="1">
    <citation type="submission" date="2017-02" db="UniProtKB">
        <authorList>
            <consortium name="WormBaseParasite"/>
        </authorList>
    </citation>
    <scope>IDENTIFICATION</scope>
</reference>
<accession>A0A0M3IMK7</accession>
<protein>
    <submittedName>
        <fullName evidence="2">Transposase</fullName>
    </submittedName>
</protein>
<evidence type="ECO:0000313" key="1">
    <source>
        <dbReference type="Proteomes" id="UP000036681"/>
    </source>
</evidence>
<sequence>MVNARSTISDCHVHFDVISVLLAVYVRCRLARVV</sequence>
<proteinExistence type="predicted"/>
<keyword evidence="1" id="KW-1185">Reference proteome</keyword>
<evidence type="ECO:0000313" key="2">
    <source>
        <dbReference type="WBParaSite" id="ALUE_0001998501-mRNA-1"/>
    </source>
</evidence>
<dbReference type="WBParaSite" id="ALUE_0001998501-mRNA-1">
    <property type="protein sequence ID" value="ALUE_0001998501-mRNA-1"/>
    <property type="gene ID" value="ALUE_0001998501"/>
</dbReference>
<organism evidence="1 2">
    <name type="scientific">Ascaris lumbricoides</name>
    <name type="common">Giant roundworm</name>
    <dbReference type="NCBI Taxonomy" id="6252"/>
    <lineage>
        <taxon>Eukaryota</taxon>
        <taxon>Metazoa</taxon>
        <taxon>Ecdysozoa</taxon>
        <taxon>Nematoda</taxon>
        <taxon>Chromadorea</taxon>
        <taxon>Rhabditida</taxon>
        <taxon>Spirurina</taxon>
        <taxon>Ascaridomorpha</taxon>
        <taxon>Ascaridoidea</taxon>
        <taxon>Ascarididae</taxon>
        <taxon>Ascaris</taxon>
    </lineage>
</organism>
<name>A0A0M3IMK7_ASCLU</name>